<evidence type="ECO:0000313" key="1">
    <source>
        <dbReference type="EMBL" id="GAA1715785.1"/>
    </source>
</evidence>
<dbReference type="Proteomes" id="UP001500383">
    <property type="component" value="Unassembled WGS sequence"/>
</dbReference>
<name>A0ABP4V111_9ACTN</name>
<gene>
    <name evidence="1" type="ORF">GCM10009831_26880</name>
</gene>
<organism evidence="1 2">
    <name type="scientific">Dietzia cercidiphylli</name>
    <dbReference type="NCBI Taxonomy" id="498199"/>
    <lineage>
        <taxon>Bacteria</taxon>
        <taxon>Bacillati</taxon>
        <taxon>Actinomycetota</taxon>
        <taxon>Actinomycetes</taxon>
        <taxon>Mycobacteriales</taxon>
        <taxon>Dietziaceae</taxon>
        <taxon>Dietzia</taxon>
    </lineage>
</organism>
<sequence>MIRVRTTLRRGMWTTELRMNVDPETVWTVITDVRCWPRWGPTVSDARVDGDSGLTAGARGTVTTVAGLSLPFEITDFVDRRLWAWRVAGVNATRHEVIGVPGGCVVSFGAPVWAAGYLPVLALALPRIERIAVERAH</sequence>
<dbReference type="EMBL" id="BAAAQG010000013">
    <property type="protein sequence ID" value="GAA1715785.1"/>
    <property type="molecule type" value="Genomic_DNA"/>
</dbReference>
<evidence type="ECO:0008006" key="3">
    <source>
        <dbReference type="Google" id="ProtNLM"/>
    </source>
</evidence>
<protein>
    <recommendedName>
        <fullName evidence="3">Polyketide cyclase</fullName>
    </recommendedName>
</protein>
<dbReference type="Pfam" id="PF10604">
    <property type="entry name" value="Polyketide_cyc2"/>
    <property type="match status" value="1"/>
</dbReference>
<dbReference type="Gene3D" id="3.30.530.20">
    <property type="match status" value="1"/>
</dbReference>
<dbReference type="InterPro" id="IPR019587">
    <property type="entry name" value="Polyketide_cyclase/dehydratase"/>
</dbReference>
<evidence type="ECO:0000313" key="2">
    <source>
        <dbReference type="Proteomes" id="UP001500383"/>
    </source>
</evidence>
<proteinExistence type="predicted"/>
<dbReference type="SUPFAM" id="SSF55961">
    <property type="entry name" value="Bet v1-like"/>
    <property type="match status" value="1"/>
</dbReference>
<dbReference type="InterPro" id="IPR023393">
    <property type="entry name" value="START-like_dom_sf"/>
</dbReference>
<reference evidence="2" key="1">
    <citation type="journal article" date="2019" name="Int. J. Syst. Evol. Microbiol.">
        <title>The Global Catalogue of Microorganisms (GCM) 10K type strain sequencing project: providing services to taxonomists for standard genome sequencing and annotation.</title>
        <authorList>
            <consortium name="The Broad Institute Genomics Platform"/>
            <consortium name="The Broad Institute Genome Sequencing Center for Infectious Disease"/>
            <person name="Wu L."/>
            <person name="Ma J."/>
        </authorList>
    </citation>
    <scope>NUCLEOTIDE SEQUENCE [LARGE SCALE GENOMIC DNA]</scope>
    <source>
        <strain evidence="2">JCM 16002</strain>
    </source>
</reference>
<comment type="caution">
    <text evidence="1">The sequence shown here is derived from an EMBL/GenBank/DDBJ whole genome shotgun (WGS) entry which is preliminary data.</text>
</comment>
<keyword evidence="2" id="KW-1185">Reference proteome</keyword>
<accession>A0ABP4V111</accession>